<reference evidence="1 2" key="1">
    <citation type="journal article" date="2016" name="Nat. Commun.">
        <title>Thousands of microbial genomes shed light on interconnected biogeochemical processes in an aquifer system.</title>
        <authorList>
            <person name="Anantharaman K."/>
            <person name="Brown C.T."/>
            <person name="Hug L.A."/>
            <person name="Sharon I."/>
            <person name="Castelle C.J."/>
            <person name="Probst A.J."/>
            <person name="Thomas B.C."/>
            <person name="Singh A."/>
            <person name="Wilkins M.J."/>
            <person name="Karaoz U."/>
            <person name="Brodie E.L."/>
            <person name="Williams K.H."/>
            <person name="Hubbard S.S."/>
            <person name="Banfield J.F."/>
        </authorList>
    </citation>
    <scope>NUCLEOTIDE SEQUENCE [LARGE SCALE GENOMIC DNA]</scope>
</reference>
<dbReference type="PANTHER" id="PTHR37953">
    <property type="entry name" value="UPF0127 PROTEIN MJ1496"/>
    <property type="match status" value="1"/>
</dbReference>
<dbReference type="Gene3D" id="2.60.120.1140">
    <property type="entry name" value="Protein of unknown function DUF192"/>
    <property type="match status" value="1"/>
</dbReference>
<organism evidence="1 2">
    <name type="scientific">Candidatus Colwellbacteria bacterium RIFCSPHIGHO2_02_FULL_43_15</name>
    <dbReference type="NCBI Taxonomy" id="1797686"/>
    <lineage>
        <taxon>Bacteria</taxon>
        <taxon>Candidatus Colwelliibacteriota</taxon>
    </lineage>
</organism>
<accession>A0A1G1Z196</accession>
<dbReference type="EMBL" id="MHIU01000023">
    <property type="protein sequence ID" value="OGY57786.1"/>
    <property type="molecule type" value="Genomic_DNA"/>
</dbReference>
<evidence type="ECO:0000313" key="2">
    <source>
        <dbReference type="Proteomes" id="UP000178651"/>
    </source>
</evidence>
<dbReference type="InterPro" id="IPR038695">
    <property type="entry name" value="Saro_0823-like_sf"/>
</dbReference>
<name>A0A1G1Z196_9BACT</name>
<dbReference type="Pfam" id="PF02643">
    <property type="entry name" value="DUF192"/>
    <property type="match status" value="1"/>
</dbReference>
<comment type="caution">
    <text evidence="1">The sequence shown here is derived from an EMBL/GenBank/DDBJ whole genome shotgun (WGS) entry which is preliminary data.</text>
</comment>
<dbReference type="AlphaFoldDB" id="A0A1G1Z196"/>
<evidence type="ECO:0008006" key="3">
    <source>
        <dbReference type="Google" id="ProtNLM"/>
    </source>
</evidence>
<proteinExistence type="predicted"/>
<evidence type="ECO:0000313" key="1">
    <source>
        <dbReference type="EMBL" id="OGY57786.1"/>
    </source>
</evidence>
<sequence length="123" mass="14166">MKEIELYLKNRRLTVELADTLPRKAKGLMFRKKLESGKGMLFVFKKNQSIPIWMFGMRIPIDIIWINSAKEVVHIERDVEPCTSMHCPIMKSETPSQYVLEVNAGLSNELGLTINELVSFNLI</sequence>
<protein>
    <recommendedName>
        <fullName evidence="3">DUF192 domain-containing protein</fullName>
    </recommendedName>
</protein>
<dbReference type="PANTHER" id="PTHR37953:SF1">
    <property type="entry name" value="UPF0127 PROTEIN MJ1496"/>
    <property type="match status" value="1"/>
</dbReference>
<dbReference type="InterPro" id="IPR003795">
    <property type="entry name" value="DUF192"/>
</dbReference>
<dbReference type="Proteomes" id="UP000178651">
    <property type="component" value="Unassembled WGS sequence"/>
</dbReference>
<gene>
    <name evidence="1" type="ORF">A3D47_02530</name>
</gene>